<feature type="compositionally biased region" description="Low complexity" evidence="1">
    <location>
        <begin position="602"/>
        <end position="631"/>
    </location>
</feature>
<feature type="compositionally biased region" description="Basic and acidic residues" evidence="1">
    <location>
        <begin position="342"/>
        <end position="359"/>
    </location>
</feature>
<dbReference type="Gene3D" id="2.60.40.10">
    <property type="entry name" value="Immunoglobulins"/>
    <property type="match status" value="1"/>
</dbReference>
<feature type="compositionally biased region" description="Polar residues" evidence="1">
    <location>
        <begin position="376"/>
        <end position="385"/>
    </location>
</feature>
<dbReference type="EMBL" id="BAAAZP010000049">
    <property type="protein sequence ID" value="GAA3662086.1"/>
    <property type="molecule type" value="Genomic_DNA"/>
</dbReference>
<evidence type="ECO:0000256" key="1">
    <source>
        <dbReference type="SAM" id="MobiDB-lite"/>
    </source>
</evidence>
<sequence>MEGSVVSVVGRVVVAGLVAVGSIALGGPAHAAVATRQLGSSGQAGHASQARGETGQADQAGGETGQVGQASSSGQSGAGAASLAGSWSSWQGGGDFAQIGSQRQVGYLGRAEVMRLGEFSGRTVVQGSSVGSATAVELGGLDGQITSPSDGEVVSSSSVTVSARSELLQLKAALYVDGPSTSSQKVAGGGAGQTLSGTFYADSAPNGTFTVTLKGELTGTTYASSTFKLRRPPAAPGSVNASRQGTQKVLLTWNKGSEPDLQSYEVSNAQTGVVGRLPADSACSGSSCKAVLAVPSKVAGQKVGFTVKAFRGDGDGGSIGSADSAAASITFPAPPSAQPKKTPTDSERTSKGSDPKRVEALPTLPAKKQSQSSSKPTTRNPTTTKLPDLPDVEPSGNLPIPTADAQGENGGLASADAKDGANSTPVQSDGVKAQSNESFIGNIGQYGLYVAGGILLLLLGAHVGAWARRRTLSAGGAGGSMGVAANSGPGGDAGTPTAGVRDGTTTHGVRIRRGDGSIVSANAASRRPAVILAVAKTRMPEQPPVARQARAELGADFEPPLGDRRQSRREEEDLGSLDQRPGRDDDSSTREGGQRSGRAADSSLSAWSELPSPAASSSHSGASGRQSSSDAEPLPGAGEASAHLVDRLSGEGLGAEGPAKASARVEELPLREDRQADGRLSRRDPCSDEGLPREVSQAEEWSLREDWHVGERSLRDDPRMEEPLLRRDSCVDEHQSGEDPLVEERVSGRELQMDDHWSSDESHRDERPSPQGSHMDEQTDEGLARPDSRECGPNEVPGWRVIAELRSGPWELSESAGGRAGDSALGASDGRGASQGSVHLALPSSATMDVPEGPSTSAVPPAIRLEERWDDRCWCRVSMSDTAYGIYAERLLNGELGKSVATGSSVGDSATCVVAQWTSGWAHQVWPGCRP</sequence>
<feature type="compositionally biased region" description="Basic and acidic residues" evidence="1">
    <location>
        <begin position="663"/>
        <end position="692"/>
    </location>
</feature>
<proteinExistence type="predicted"/>
<feature type="compositionally biased region" description="Basic and acidic residues" evidence="1">
    <location>
        <begin position="580"/>
        <end position="593"/>
    </location>
</feature>
<feature type="region of interest" description="Disordered" evidence="1">
    <location>
        <begin position="328"/>
        <end position="429"/>
    </location>
</feature>
<feature type="region of interest" description="Disordered" evidence="1">
    <location>
        <begin position="538"/>
        <end position="796"/>
    </location>
</feature>
<feature type="compositionally biased region" description="Low complexity" evidence="1">
    <location>
        <begin position="68"/>
        <end position="79"/>
    </location>
</feature>
<feature type="region of interest" description="Disordered" evidence="1">
    <location>
        <begin position="487"/>
        <end position="510"/>
    </location>
</feature>
<feature type="region of interest" description="Disordered" evidence="1">
    <location>
        <begin position="812"/>
        <end position="836"/>
    </location>
</feature>
<feature type="compositionally biased region" description="Basic and acidic residues" evidence="1">
    <location>
        <begin position="561"/>
        <end position="571"/>
    </location>
</feature>
<reference evidence="3" key="1">
    <citation type="journal article" date="2019" name="Int. J. Syst. Evol. Microbiol.">
        <title>The Global Catalogue of Microorganisms (GCM) 10K type strain sequencing project: providing services to taxonomists for standard genome sequencing and annotation.</title>
        <authorList>
            <consortium name="The Broad Institute Genomics Platform"/>
            <consortium name="The Broad Institute Genome Sequencing Center for Infectious Disease"/>
            <person name="Wu L."/>
            <person name="Ma J."/>
        </authorList>
    </citation>
    <scope>NUCLEOTIDE SEQUENCE [LARGE SCALE GENOMIC DNA]</scope>
    <source>
        <strain evidence="3">JCM 16904</strain>
    </source>
</reference>
<feature type="compositionally biased region" description="Basic and acidic residues" evidence="1">
    <location>
        <begin position="701"/>
        <end position="792"/>
    </location>
</feature>
<feature type="region of interest" description="Disordered" evidence="1">
    <location>
        <begin position="40"/>
        <end position="79"/>
    </location>
</feature>
<dbReference type="Proteomes" id="UP001500902">
    <property type="component" value="Unassembled WGS sequence"/>
</dbReference>
<organism evidence="2 3">
    <name type="scientific">Nonomuraea antimicrobica</name>
    <dbReference type="NCBI Taxonomy" id="561173"/>
    <lineage>
        <taxon>Bacteria</taxon>
        <taxon>Bacillati</taxon>
        <taxon>Actinomycetota</taxon>
        <taxon>Actinomycetes</taxon>
        <taxon>Streptosporangiales</taxon>
        <taxon>Streptosporangiaceae</taxon>
        <taxon>Nonomuraea</taxon>
    </lineage>
</organism>
<protein>
    <recommendedName>
        <fullName evidence="4">Fibronectin type-III domain-containing protein</fullName>
    </recommendedName>
</protein>
<evidence type="ECO:0008006" key="4">
    <source>
        <dbReference type="Google" id="ProtNLM"/>
    </source>
</evidence>
<accession>A0ABP7BIT7</accession>
<name>A0ABP7BIT7_9ACTN</name>
<evidence type="ECO:0000313" key="3">
    <source>
        <dbReference type="Proteomes" id="UP001500902"/>
    </source>
</evidence>
<keyword evidence="3" id="KW-1185">Reference proteome</keyword>
<gene>
    <name evidence="2" type="ORF">GCM10022224_027230</name>
</gene>
<evidence type="ECO:0000313" key="2">
    <source>
        <dbReference type="EMBL" id="GAA3662086.1"/>
    </source>
</evidence>
<dbReference type="InterPro" id="IPR013783">
    <property type="entry name" value="Ig-like_fold"/>
</dbReference>
<comment type="caution">
    <text evidence="2">The sequence shown here is derived from an EMBL/GenBank/DDBJ whole genome shotgun (WGS) entry which is preliminary data.</text>
</comment>